<dbReference type="OrthoDB" id="8278054at2"/>
<evidence type="ECO:0000313" key="2">
    <source>
        <dbReference type="EMBL" id="RWY38504.1"/>
    </source>
</evidence>
<feature type="region of interest" description="Disordered" evidence="1">
    <location>
        <begin position="51"/>
        <end position="87"/>
    </location>
</feature>
<name>A0A451GHR5_9RHOB</name>
<reference evidence="2 3" key="1">
    <citation type="journal article" date="2015" name="Int. J. Syst. Evol. Microbiol.">
        <title>Gemmobacter intermedius sp. nov., isolated from a white stork (Ciconia ciconia).</title>
        <authorList>
            <person name="Kampfer P."/>
            <person name="Jerzak L."/>
            <person name="Wilharm G."/>
            <person name="Golke J."/>
            <person name="Busse H.J."/>
            <person name="Glaeser S.P."/>
        </authorList>
    </citation>
    <scope>NUCLEOTIDE SEQUENCE [LARGE SCALE GENOMIC DNA]</scope>
    <source>
        <strain evidence="2 3">119/4</strain>
    </source>
</reference>
<sequence>MPEQAVLQEQGSRARRGPCPGTEVEKGAPGPRAGSPARAISLPLLRGLASGQEGPLSIHPGNLTGAAPRGLKGITRERRTTRRQRQGKIDREYLADVRRLPCVICDAFGFHQQSPTEAHHTICGCFGQDKTPDREAIPLCDGHHQGKFDRGRIAIHEDKALWQDHYGSDRDYIAITQDAVARLRGET</sequence>
<proteinExistence type="predicted"/>
<feature type="region of interest" description="Disordered" evidence="1">
    <location>
        <begin position="1"/>
        <end position="39"/>
    </location>
</feature>
<evidence type="ECO:0000256" key="1">
    <source>
        <dbReference type="SAM" id="MobiDB-lite"/>
    </source>
</evidence>
<dbReference type="Gene3D" id="3.30.40.190">
    <property type="match status" value="1"/>
</dbReference>
<dbReference type="EMBL" id="SBLC01000034">
    <property type="protein sequence ID" value="RWY38504.1"/>
    <property type="molecule type" value="Genomic_DNA"/>
</dbReference>
<feature type="compositionally biased region" description="Low complexity" evidence="1">
    <location>
        <begin position="27"/>
        <end position="39"/>
    </location>
</feature>
<dbReference type="AlphaFoldDB" id="A0A451GHR5"/>
<dbReference type="Proteomes" id="UP000287168">
    <property type="component" value="Unassembled WGS sequence"/>
</dbReference>
<gene>
    <name evidence="2" type="ORF">EP867_15965</name>
</gene>
<keyword evidence="3" id="KW-1185">Reference proteome</keyword>
<protein>
    <submittedName>
        <fullName evidence="2">DUF968 domain-containing protein</fullName>
    </submittedName>
</protein>
<comment type="caution">
    <text evidence="2">The sequence shown here is derived from an EMBL/GenBank/DDBJ whole genome shotgun (WGS) entry which is preliminary data.</text>
</comment>
<accession>A0A451GHR5</accession>
<evidence type="ECO:0000313" key="3">
    <source>
        <dbReference type="Proteomes" id="UP000287168"/>
    </source>
</evidence>
<organism evidence="2 3">
    <name type="scientific">Falsigemmobacter intermedius</name>
    <dbReference type="NCBI Taxonomy" id="1553448"/>
    <lineage>
        <taxon>Bacteria</taxon>
        <taxon>Pseudomonadati</taxon>
        <taxon>Pseudomonadota</taxon>
        <taxon>Alphaproteobacteria</taxon>
        <taxon>Rhodobacterales</taxon>
        <taxon>Paracoccaceae</taxon>
        <taxon>Falsigemmobacter</taxon>
    </lineage>
</organism>